<dbReference type="GO" id="GO:0005829">
    <property type="term" value="C:cytosol"/>
    <property type="evidence" value="ECO:0007669"/>
    <property type="project" value="TreeGrafter"/>
</dbReference>
<dbReference type="Gene3D" id="3.30.110.10">
    <property type="entry name" value="Translation initiation factor 3 (IF-3), C-terminal domain"/>
    <property type="match status" value="1"/>
</dbReference>
<protein>
    <recommendedName>
        <fullName evidence="4 5">Translation initiation factor IF-3</fullName>
    </recommendedName>
</protein>
<evidence type="ECO:0000256" key="3">
    <source>
        <dbReference type="ARBA" id="ARBA00022917"/>
    </source>
</evidence>
<keyword evidence="4" id="KW-0963">Cytoplasm</keyword>
<gene>
    <name evidence="4" type="primary">infC</name>
    <name evidence="9" type="ORF">ENJ89_08170</name>
</gene>
<keyword evidence="2 4" id="KW-0396">Initiation factor</keyword>
<feature type="domain" description="Translation initiation factor 3 C-terminal" evidence="7">
    <location>
        <begin position="87"/>
        <end position="172"/>
    </location>
</feature>
<comment type="function">
    <text evidence="4 6">IF-3 binds to the 30S ribosomal subunit and shifts the equilibrium between 70S ribosomes and their 50S and 30S subunits in favor of the free subunits, thus enhancing the availability of 30S subunits on which protein synthesis initiation begins.</text>
</comment>
<dbReference type="Proteomes" id="UP000886124">
    <property type="component" value="Unassembled WGS sequence"/>
</dbReference>
<dbReference type="InterPro" id="IPR036788">
    <property type="entry name" value="T_IF-3_C_sf"/>
</dbReference>
<dbReference type="InterPro" id="IPR019813">
    <property type="entry name" value="Translation_initiation_fac3_CS"/>
</dbReference>
<evidence type="ECO:0000256" key="2">
    <source>
        <dbReference type="ARBA" id="ARBA00022540"/>
    </source>
</evidence>
<dbReference type="Pfam" id="PF05198">
    <property type="entry name" value="IF3_N"/>
    <property type="match status" value="1"/>
</dbReference>
<dbReference type="SUPFAM" id="SSF54364">
    <property type="entry name" value="Translation initiation factor IF3, N-terminal domain"/>
    <property type="match status" value="1"/>
</dbReference>
<comment type="similarity">
    <text evidence="1 4 6">Belongs to the IF-3 family.</text>
</comment>
<evidence type="ECO:0000256" key="4">
    <source>
        <dbReference type="HAMAP-Rule" id="MF_00080"/>
    </source>
</evidence>
<dbReference type="Pfam" id="PF00707">
    <property type="entry name" value="IF3_C"/>
    <property type="match status" value="1"/>
</dbReference>
<keyword evidence="3 4" id="KW-0648">Protein biosynthesis</keyword>
<evidence type="ECO:0000256" key="6">
    <source>
        <dbReference type="RuleBase" id="RU000646"/>
    </source>
</evidence>
<comment type="caution">
    <text evidence="9">The sequence shown here is derived from an EMBL/GenBank/DDBJ whole genome shotgun (WGS) entry which is preliminary data.</text>
</comment>
<dbReference type="InterPro" id="IPR001288">
    <property type="entry name" value="Translation_initiation_fac_3"/>
</dbReference>
<dbReference type="GO" id="GO:0043022">
    <property type="term" value="F:ribosome binding"/>
    <property type="evidence" value="ECO:0007669"/>
    <property type="project" value="UniProtKB-ARBA"/>
</dbReference>
<evidence type="ECO:0000256" key="5">
    <source>
        <dbReference type="NCBIfam" id="TIGR00168"/>
    </source>
</evidence>
<dbReference type="GO" id="GO:0003743">
    <property type="term" value="F:translation initiation factor activity"/>
    <property type="evidence" value="ECO:0007669"/>
    <property type="project" value="UniProtKB-UniRule"/>
</dbReference>
<comment type="subunit">
    <text evidence="4 6">Monomer.</text>
</comment>
<name>A0A7V5PQN8_CALAY</name>
<dbReference type="SUPFAM" id="SSF55200">
    <property type="entry name" value="Translation initiation factor IF3, C-terminal domain"/>
    <property type="match status" value="1"/>
</dbReference>
<dbReference type="InterPro" id="IPR036787">
    <property type="entry name" value="T_IF-3_N_sf"/>
</dbReference>
<dbReference type="InterPro" id="IPR019815">
    <property type="entry name" value="Translation_initiation_fac_3_C"/>
</dbReference>
<dbReference type="GO" id="GO:0016020">
    <property type="term" value="C:membrane"/>
    <property type="evidence" value="ECO:0007669"/>
    <property type="project" value="TreeGrafter"/>
</dbReference>
<dbReference type="AlphaFoldDB" id="A0A7V5PQN8"/>
<evidence type="ECO:0000313" key="9">
    <source>
        <dbReference type="EMBL" id="HHJ53155.1"/>
    </source>
</evidence>
<evidence type="ECO:0000259" key="8">
    <source>
        <dbReference type="Pfam" id="PF05198"/>
    </source>
</evidence>
<organism evidence="9">
    <name type="scientific">Caldithrix abyssi</name>
    <dbReference type="NCBI Taxonomy" id="187145"/>
    <lineage>
        <taxon>Bacteria</taxon>
        <taxon>Pseudomonadati</taxon>
        <taxon>Calditrichota</taxon>
        <taxon>Calditrichia</taxon>
        <taxon>Calditrichales</taxon>
        <taxon>Calditrichaceae</taxon>
        <taxon>Caldithrix</taxon>
    </lineage>
</organism>
<evidence type="ECO:0000259" key="7">
    <source>
        <dbReference type="Pfam" id="PF00707"/>
    </source>
</evidence>
<dbReference type="HAMAP" id="MF_00080">
    <property type="entry name" value="IF_3"/>
    <property type="match status" value="1"/>
</dbReference>
<evidence type="ECO:0000256" key="1">
    <source>
        <dbReference type="ARBA" id="ARBA00005439"/>
    </source>
</evidence>
<reference evidence="9" key="1">
    <citation type="journal article" date="2020" name="mSystems">
        <title>Genome- and Community-Level Interaction Insights into Carbon Utilization and Element Cycling Functions of Hydrothermarchaeota in Hydrothermal Sediment.</title>
        <authorList>
            <person name="Zhou Z."/>
            <person name="Liu Y."/>
            <person name="Xu W."/>
            <person name="Pan J."/>
            <person name="Luo Z.H."/>
            <person name="Li M."/>
        </authorList>
    </citation>
    <scope>NUCLEOTIDE SEQUENCE [LARGE SCALE GENOMIC DNA]</scope>
    <source>
        <strain evidence="9">HyVt-527</strain>
    </source>
</reference>
<dbReference type="PANTHER" id="PTHR10938">
    <property type="entry name" value="TRANSLATION INITIATION FACTOR IF-3"/>
    <property type="match status" value="1"/>
</dbReference>
<dbReference type="FunFam" id="3.10.20.80:FF:000001">
    <property type="entry name" value="Translation initiation factor IF-3"/>
    <property type="match status" value="1"/>
</dbReference>
<accession>A0A7V5PQN8</accession>
<dbReference type="NCBIfam" id="TIGR00168">
    <property type="entry name" value="infC"/>
    <property type="match status" value="1"/>
</dbReference>
<sequence length="172" mass="19855">MTKKGQDKTRINENITAPKVRLIGPEGKQVGIVTIEEALAQAGEAGLDLVEIAPQADPPVCKIMDFGKFSYEKKKKEKSSKKKQHTIVVKEIRMRPKTDTHDLEYKVKHAREFLEQKNKVKFTVQFRGRELAYKEFGERLLERVEEMLSDIAKVESEKKFEGRSMTMVMTRK</sequence>
<dbReference type="EMBL" id="DROD01000523">
    <property type="protein sequence ID" value="HHJ53155.1"/>
    <property type="molecule type" value="Genomic_DNA"/>
</dbReference>
<comment type="subcellular location">
    <subcellularLocation>
        <location evidence="4 6">Cytoplasm</location>
    </subcellularLocation>
</comment>
<dbReference type="InterPro" id="IPR019814">
    <property type="entry name" value="Translation_initiation_fac_3_N"/>
</dbReference>
<dbReference type="PROSITE" id="PS00938">
    <property type="entry name" value="IF3"/>
    <property type="match status" value="1"/>
</dbReference>
<dbReference type="GO" id="GO:0032790">
    <property type="term" value="P:ribosome disassembly"/>
    <property type="evidence" value="ECO:0007669"/>
    <property type="project" value="TreeGrafter"/>
</dbReference>
<proteinExistence type="inferred from homology"/>
<feature type="domain" description="Translation initiation factor 3 N-terminal" evidence="8">
    <location>
        <begin position="11"/>
        <end position="79"/>
    </location>
</feature>
<dbReference type="Gene3D" id="3.10.20.80">
    <property type="entry name" value="Translation initiation factor 3 (IF-3), N-terminal domain"/>
    <property type="match status" value="1"/>
</dbReference>
<dbReference type="PANTHER" id="PTHR10938:SF0">
    <property type="entry name" value="TRANSLATION INITIATION FACTOR IF-3, MITOCHONDRIAL"/>
    <property type="match status" value="1"/>
</dbReference>
<dbReference type="FunFam" id="3.30.110.10:FF:000001">
    <property type="entry name" value="Translation initiation factor IF-3"/>
    <property type="match status" value="1"/>
</dbReference>